<dbReference type="Proteomes" id="UP000504635">
    <property type="component" value="Unplaced"/>
</dbReference>
<protein>
    <recommendedName>
        <fullName evidence="12 13">GPI alpha-1,4-mannosyltransferase I, catalytic subunit</fullName>
        <ecNumber evidence="13">2.4.1.-</ecNumber>
    </recommendedName>
    <alternativeName>
        <fullName evidence="13">GPI mannosyltransferase I</fullName>
    </alternativeName>
</protein>
<feature type="transmembrane region" description="Helical" evidence="13">
    <location>
        <begin position="256"/>
        <end position="277"/>
    </location>
</feature>
<evidence type="ECO:0000256" key="2">
    <source>
        <dbReference type="ARBA" id="ARBA00004687"/>
    </source>
</evidence>
<keyword evidence="8 13" id="KW-0256">Endoplasmic reticulum</keyword>
<dbReference type="EC" id="2.4.1.-" evidence="13"/>
<dbReference type="GO" id="GO:0006506">
    <property type="term" value="P:GPI anchor biosynthetic process"/>
    <property type="evidence" value="ECO:0007669"/>
    <property type="project" value="UniProtKB-UniPathway"/>
</dbReference>
<dbReference type="GO" id="GO:1990529">
    <property type="term" value="C:glycosylphosphatidylinositol-mannosyltransferase I complex"/>
    <property type="evidence" value="ECO:0007669"/>
    <property type="project" value="TreeGrafter"/>
</dbReference>
<evidence type="ECO:0000256" key="13">
    <source>
        <dbReference type="RuleBase" id="RU365064"/>
    </source>
</evidence>
<dbReference type="GO" id="GO:0005789">
    <property type="term" value="C:endoplasmic reticulum membrane"/>
    <property type="evidence" value="ECO:0007669"/>
    <property type="project" value="UniProtKB-SubCell"/>
</dbReference>
<dbReference type="AlphaFoldDB" id="A0A6J2XI02"/>
<dbReference type="InterPro" id="IPR007704">
    <property type="entry name" value="PIG-M"/>
</dbReference>
<dbReference type="GO" id="GO:0051751">
    <property type="term" value="F:alpha-1,4-mannosyltransferase activity"/>
    <property type="evidence" value="ECO:0007669"/>
    <property type="project" value="InterPro"/>
</dbReference>
<dbReference type="KEGG" id="soy:115878096"/>
<dbReference type="UniPathway" id="UPA00196"/>
<keyword evidence="6 13" id="KW-0808">Transferase</keyword>
<feature type="transmembrane region" description="Helical" evidence="13">
    <location>
        <begin position="91"/>
        <end position="112"/>
    </location>
</feature>
<accession>A0A6J2XI02</accession>
<keyword evidence="4 13" id="KW-0337">GPI-anchor biosynthesis</keyword>
<feature type="transmembrane region" description="Helical" evidence="13">
    <location>
        <begin position="194"/>
        <end position="214"/>
    </location>
</feature>
<keyword evidence="5 13" id="KW-0328">Glycosyltransferase</keyword>
<evidence type="ECO:0000256" key="3">
    <source>
        <dbReference type="ARBA" id="ARBA00011071"/>
    </source>
</evidence>
<keyword evidence="7 13" id="KW-0812">Transmembrane</keyword>
<evidence type="ECO:0000313" key="14">
    <source>
        <dbReference type="Proteomes" id="UP000504635"/>
    </source>
</evidence>
<evidence type="ECO:0000256" key="1">
    <source>
        <dbReference type="ARBA" id="ARBA00004477"/>
    </source>
</evidence>
<evidence type="ECO:0000256" key="5">
    <source>
        <dbReference type="ARBA" id="ARBA00022676"/>
    </source>
</evidence>
<evidence type="ECO:0000256" key="11">
    <source>
        <dbReference type="ARBA" id="ARBA00093408"/>
    </source>
</evidence>
<evidence type="ECO:0000256" key="6">
    <source>
        <dbReference type="ARBA" id="ARBA00022679"/>
    </source>
</evidence>
<evidence type="ECO:0000256" key="10">
    <source>
        <dbReference type="ARBA" id="ARBA00023136"/>
    </source>
</evidence>
<dbReference type="OrthoDB" id="3821113at2759"/>
<dbReference type="PANTHER" id="PTHR12886">
    <property type="entry name" value="PIG-M MANNOSYLTRANSFERASE"/>
    <property type="match status" value="1"/>
</dbReference>
<keyword evidence="14" id="KW-1185">Reference proteome</keyword>
<feature type="transmembrane region" description="Helical" evidence="13">
    <location>
        <begin position="320"/>
        <end position="340"/>
    </location>
</feature>
<evidence type="ECO:0000256" key="12">
    <source>
        <dbReference type="ARBA" id="ARBA00093608"/>
    </source>
</evidence>
<keyword evidence="9 13" id="KW-1133">Transmembrane helix</keyword>
<dbReference type="FunCoup" id="A0A6J2XI02">
    <property type="interactions" value="1285"/>
</dbReference>
<gene>
    <name evidence="15" type="primary">LOC115878096</name>
</gene>
<feature type="transmembrane region" description="Helical" evidence="13">
    <location>
        <begin position="393"/>
        <end position="413"/>
    </location>
</feature>
<comment type="function">
    <text evidence="11 13">Catalytic subunit of the glycosylphosphatidylinositol-mannosyltransferase I complex which catalyzes the transfer of the first mannose, via an alpha-1,4 bond from a dolichol-phosphate-mannose (Dol-P-Man) to the glucosaminyl acyl phosphatidylinositol (GlcN-(acyl)PI) intermediate to generate alpha-D-Man-(1-&gt;4)-alpha-D-GlcN-(1-&gt;6)-(1-radyl,2-acyl-sn-glycero-3-phospho)-2-acyl-inositol and participates in the sixth step of the glycosylphosphatidylinositol-anchor biosynthesis.</text>
</comment>
<evidence type="ECO:0000256" key="9">
    <source>
        <dbReference type="ARBA" id="ARBA00022989"/>
    </source>
</evidence>
<evidence type="ECO:0000313" key="15">
    <source>
        <dbReference type="RefSeq" id="XP_030750319.1"/>
    </source>
</evidence>
<evidence type="ECO:0000256" key="4">
    <source>
        <dbReference type="ARBA" id="ARBA00022502"/>
    </source>
</evidence>
<comment type="subcellular location">
    <subcellularLocation>
        <location evidence="1 13">Endoplasmic reticulum membrane</location>
        <topology evidence="1 13">Multi-pass membrane protein</topology>
    </subcellularLocation>
</comment>
<dbReference type="GO" id="GO:0004376">
    <property type="term" value="F:GPI mannosyltransferase activity"/>
    <property type="evidence" value="ECO:0007669"/>
    <property type="project" value="InterPro"/>
</dbReference>
<feature type="transmembrane region" description="Helical" evidence="13">
    <location>
        <begin position="12"/>
        <end position="32"/>
    </location>
</feature>
<sequence length="458" mass="54542">MLLLDRFIDLDVITHFIFASLIRAILIVYGIWHDKYSDVPYTDIDYKVFTDASRYIIDGKSPYDRHTFRYSPLISFLLIPNVVIHEIFGKIFFCIFDLVVAYLIRCLVYINISHWLKYYSKDDVKINLQKEQNLWAQRAMLLWLYNPMVVTISTRGNSDSLACGLVILTLYVLQAKRSYFCAGLLHGLSIHFRIYPIIYTMSFLLYLSNFSYYLDCDKNVVDLTLRQKRETRKSIQRISFLGQKLFLYLIPNSHQIIFVLGMLMSWSVLTLTFYFFYEFRFLYESILYHFVRTDFKHNFSLYFYAQYLSAWMKFDIWSVVFWHAILKNLPPLIILLYLSVYFGLNQYTLNFTILCQTIVFVIYNKVLTSQYFVWIMGIVPLCIWQLKFSVKSISLLVLIWILAQGTWLLPAYLLEFEGKNTFIYIWVQSISLFCTHVIILGHLLQNFILKMQINKKTQ</sequence>
<comment type="pathway">
    <text evidence="2 13">Glycolipid biosynthesis; glycosylphosphatidylinositol-anchor biosynthesis.</text>
</comment>
<proteinExistence type="inferred from homology"/>
<comment type="similarity">
    <text evidence="3 13">Belongs to the PIGM family.</text>
</comment>
<keyword evidence="10 13" id="KW-0472">Membrane</keyword>
<organism evidence="14 15">
    <name type="scientific">Sitophilus oryzae</name>
    <name type="common">Rice weevil</name>
    <name type="synonym">Curculio oryzae</name>
    <dbReference type="NCBI Taxonomy" id="7048"/>
    <lineage>
        <taxon>Eukaryota</taxon>
        <taxon>Metazoa</taxon>
        <taxon>Ecdysozoa</taxon>
        <taxon>Arthropoda</taxon>
        <taxon>Hexapoda</taxon>
        <taxon>Insecta</taxon>
        <taxon>Pterygota</taxon>
        <taxon>Neoptera</taxon>
        <taxon>Endopterygota</taxon>
        <taxon>Coleoptera</taxon>
        <taxon>Polyphaga</taxon>
        <taxon>Cucujiformia</taxon>
        <taxon>Curculionidae</taxon>
        <taxon>Dryophthorinae</taxon>
        <taxon>Sitophilus</taxon>
    </lineage>
</organism>
<name>A0A6J2XI02_SITOR</name>
<dbReference type="InParanoid" id="A0A6J2XI02"/>
<dbReference type="CTD" id="37470"/>
<dbReference type="GeneID" id="115878096"/>
<reference evidence="15" key="1">
    <citation type="submission" date="2025-08" db="UniProtKB">
        <authorList>
            <consortium name="RefSeq"/>
        </authorList>
    </citation>
    <scope>IDENTIFICATION</scope>
    <source>
        <tissue evidence="15">Gonads</tissue>
    </source>
</reference>
<dbReference type="PANTHER" id="PTHR12886:SF0">
    <property type="entry name" value="GPI MANNOSYLTRANSFERASE 1"/>
    <property type="match status" value="1"/>
</dbReference>
<evidence type="ECO:0000256" key="8">
    <source>
        <dbReference type="ARBA" id="ARBA00022824"/>
    </source>
</evidence>
<evidence type="ECO:0000256" key="7">
    <source>
        <dbReference type="ARBA" id="ARBA00022692"/>
    </source>
</evidence>
<dbReference type="Pfam" id="PF05007">
    <property type="entry name" value="Mannosyl_trans"/>
    <property type="match status" value="1"/>
</dbReference>
<dbReference type="RefSeq" id="XP_030750319.1">
    <property type="nucleotide sequence ID" value="XM_030894459.1"/>
</dbReference>
<feature type="transmembrane region" description="Helical" evidence="13">
    <location>
        <begin position="425"/>
        <end position="449"/>
    </location>
</feature>